<proteinExistence type="predicted"/>
<reference evidence="4 5" key="1">
    <citation type="submission" date="2024-12" db="EMBL/GenBank/DDBJ databases">
        <title>Forecasting of Potato common scab and diversities of Pathogenic streptomyces spp. in china.</title>
        <authorList>
            <person name="Handique U."/>
            <person name="Wu J."/>
        </authorList>
    </citation>
    <scope>NUCLEOTIDE SEQUENCE [LARGE SCALE GENOMIC DNA]</scope>
    <source>
        <strain evidence="4 5">ZRIMU1530</strain>
    </source>
</reference>
<dbReference type="Gene3D" id="1.10.1200.10">
    <property type="entry name" value="ACP-like"/>
    <property type="match status" value="1"/>
</dbReference>
<dbReference type="SUPFAM" id="SSF47336">
    <property type="entry name" value="ACP-like"/>
    <property type="match status" value="1"/>
</dbReference>
<keyword evidence="2" id="KW-0597">Phosphoprotein</keyword>
<accession>A0ABW9HYV2</accession>
<feature type="domain" description="Carrier" evidence="3">
    <location>
        <begin position="8"/>
        <end position="83"/>
    </location>
</feature>
<organism evidence="4 5">
    <name type="scientific">Streptomyces niveiscabiei</name>
    <dbReference type="NCBI Taxonomy" id="164115"/>
    <lineage>
        <taxon>Bacteria</taxon>
        <taxon>Bacillati</taxon>
        <taxon>Actinomycetota</taxon>
        <taxon>Actinomycetes</taxon>
        <taxon>Kitasatosporales</taxon>
        <taxon>Streptomycetaceae</taxon>
        <taxon>Streptomyces</taxon>
    </lineage>
</organism>
<dbReference type="RefSeq" id="WP_063799417.1">
    <property type="nucleotide sequence ID" value="NZ_JBJVNI010000013.1"/>
</dbReference>
<dbReference type="InterPro" id="IPR036736">
    <property type="entry name" value="ACP-like_sf"/>
</dbReference>
<dbReference type="PROSITE" id="PS00012">
    <property type="entry name" value="PHOSPHOPANTETHEINE"/>
    <property type="match status" value="1"/>
</dbReference>
<dbReference type="InterPro" id="IPR006162">
    <property type="entry name" value="Ppantetheine_attach_site"/>
</dbReference>
<dbReference type="Proteomes" id="UP001631957">
    <property type="component" value="Unassembled WGS sequence"/>
</dbReference>
<name>A0ABW9HYV2_9ACTN</name>
<sequence>MNTPMSYDDLRAILVEAAGSAEGVDLTGQDILDSDLYDVGYDSLALIEVGARIQQRYGIDIPDEEVTELRTFRTILDRVNSSISTAT</sequence>
<evidence type="ECO:0000313" key="4">
    <source>
        <dbReference type="EMBL" id="MFM9611948.1"/>
    </source>
</evidence>
<evidence type="ECO:0000313" key="5">
    <source>
        <dbReference type="Proteomes" id="UP001631957"/>
    </source>
</evidence>
<keyword evidence="1" id="KW-0596">Phosphopantetheine</keyword>
<protein>
    <submittedName>
        <fullName evidence="4">Acyl carrier protein</fullName>
    </submittedName>
</protein>
<keyword evidence="5" id="KW-1185">Reference proteome</keyword>
<dbReference type="EMBL" id="JBJVNI010000013">
    <property type="protein sequence ID" value="MFM9611948.1"/>
    <property type="molecule type" value="Genomic_DNA"/>
</dbReference>
<dbReference type="Pfam" id="PF00550">
    <property type="entry name" value="PP-binding"/>
    <property type="match status" value="1"/>
</dbReference>
<evidence type="ECO:0000256" key="1">
    <source>
        <dbReference type="ARBA" id="ARBA00022450"/>
    </source>
</evidence>
<dbReference type="InterPro" id="IPR009081">
    <property type="entry name" value="PP-bd_ACP"/>
</dbReference>
<evidence type="ECO:0000259" key="3">
    <source>
        <dbReference type="PROSITE" id="PS50075"/>
    </source>
</evidence>
<evidence type="ECO:0000256" key="2">
    <source>
        <dbReference type="ARBA" id="ARBA00022553"/>
    </source>
</evidence>
<comment type="caution">
    <text evidence="4">The sequence shown here is derived from an EMBL/GenBank/DDBJ whole genome shotgun (WGS) entry which is preliminary data.</text>
</comment>
<dbReference type="PROSITE" id="PS50075">
    <property type="entry name" value="CARRIER"/>
    <property type="match status" value="1"/>
</dbReference>
<gene>
    <name evidence="4" type="ORF">ACKI18_24950</name>
</gene>